<protein>
    <submittedName>
        <fullName evidence="2">Glycosyltransferase WbuB</fullName>
    </submittedName>
</protein>
<dbReference type="CDD" id="cd03794">
    <property type="entry name" value="GT4_WbuB-like"/>
    <property type="match status" value="1"/>
</dbReference>
<dbReference type="AlphaFoldDB" id="A0A7C4QPF7"/>
<dbReference type="SUPFAM" id="SSF53756">
    <property type="entry name" value="UDP-Glycosyltransferase/glycogen phosphorylase"/>
    <property type="match status" value="1"/>
</dbReference>
<dbReference type="EMBL" id="DSVQ01000012">
    <property type="protein sequence ID" value="HGT39583.1"/>
    <property type="molecule type" value="Genomic_DNA"/>
</dbReference>
<gene>
    <name evidence="2" type="ORF">ENS64_10025</name>
</gene>
<evidence type="ECO:0000259" key="1">
    <source>
        <dbReference type="Pfam" id="PF13579"/>
    </source>
</evidence>
<dbReference type="Pfam" id="PF13579">
    <property type="entry name" value="Glyco_trans_4_4"/>
    <property type="match status" value="1"/>
</dbReference>
<keyword evidence="2" id="KW-0808">Transferase</keyword>
<organism evidence="2">
    <name type="scientific">Schlesneria paludicola</name>
    <dbReference type="NCBI Taxonomy" id="360056"/>
    <lineage>
        <taxon>Bacteria</taxon>
        <taxon>Pseudomonadati</taxon>
        <taxon>Planctomycetota</taxon>
        <taxon>Planctomycetia</taxon>
        <taxon>Planctomycetales</taxon>
        <taxon>Planctomycetaceae</taxon>
        <taxon>Schlesneria</taxon>
    </lineage>
</organism>
<feature type="domain" description="Glycosyltransferase subfamily 4-like N-terminal" evidence="1">
    <location>
        <begin position="18"/>
        <end position="200"/>
    </location>
</feature>
<evidence type="ECO:0000313" key="2">
    <source>
        <dbReference type="EMBL" id="HGT39583.1"/>
    </source>
</evidence>
<reference evidence="2" key="1">
    <citation type="journal article" date="2020" name="mSystems">
        <title>Genome- and Community-Level Interaction Insights into Carbon Utilization and Element Cycling Functions of Hydrothermarchaeota in Hydrothermal Sediment.</title>
        <authorList>
            <person name="Zhou Z."/>
            <person name="Liu Y."/>
            <person name="Xu W."/>
            <person name="Pan J."/>
            <person name="Luo Z.H."/>
            <person name="Li M."/>
        </authorList>
    </citation>
    <scope>NUCLEOTIDE SEQUENCE [LARGE SCALE GENOMIC DNA]</scope>
    <source>
        <strain evidence="2">SpSt-508</strain>
    </source>
</reference>
<proteinExistence type="predicted"/>
<dbReference type="Pfam" id="PF13692">
    <property type="entry name" value="Glyco_trans_1_4"/>
    <property type="match status" value="1"/>
</dbReference>
<name>A0A7C4QPF7_9PLAN</name>
<dbReference type="PANTHER" id="PTHR45947">
    <property type="entry name" value="SULFOQUINOVOSYL TRANSFERASE SQD2"/>
    <property type="match status" value="1"/>
</dbReference>
<comment type="caution">
    <text evidence="2">The sequence shown here is derived from an EMBL/GenBank/DDBJ whole genome shotgun (WGS) entry which is preliminary data.</text>
</comment>
<dbReference type="Gene3D" id="3.40.50.2000">
    <property type="entry name" value="Glycogen Phosphorylase B"/>
    <property type="match status" value="2"/>
</dbReference>
<dbReference type="InterPro" id="IPR028098">
    <property type="entry name" value="Glyco_trans_4-like_N"/>
</dbReference>
<sequence>MHILFLTHYFPPEVNAPASRTFEHARRWVQAGHRVTVITCAPNCPTGKVFPGYRNAWRTEEDAAGIRVIRVWTFLSANKGFALRTLNFVSYLLTAVWHALWLRQIDVVVATSPQFFCGWAGVLCHWLRRWPFVLEIRDIWPESIVAVGAMRRSRLMRLLEWLERRMYAAADHIVTVGNGYRDQLAARQVPPDKITVVPNGVDLEQFRPQPADADLRQQWGGTNRFVCAYVGTIGMAHGLEVVLKAAARLRELGRNDIQFWIVGDGAERDALQQQARAQGLEHVVFTGLVPKDRVDAVLASADACLVHLRGTELFGTVIPSKVFEMLAMQTPIVMGVRGEAQEIVCAARGGVAMTPDDPLSLIAALAEIAAHPDRYRHGRSYVERYYNRNILAQRMLDVMLAVGRGQRPAADSAAATTQNGSPRRCAA</sequence>
<accession>A0A7C4QPF7</accession>
<dbReference type="GO" id="GO:0016758">
    <property type="term" value="F:hexosyltransferase activity"/>
    <property type="evidence" value="ECO:0007669"/>
    <property type="project" value="TreeGrafter"/>
</dbReference>
<dbReference type="PANTHER" id="PTHR45947:SF3">
    <property type="entry name" value="SULFOQUINOVOSYL TRANSFERASE SQD2"/>
    <property type="match status" value="1"/>
</dbReference>
<dbReference type="InterPro" id="IPR050194">
    <property type="entry name" value="Glycosyltransferase_grp1"/>
</dbReference>